<keyword evidence="2" id="KW-0408">Iron</keyword>
<dbReference type="AlphaFoldDB" id="G7DW35"/>
<keyword evidence="6" id="KW-1185">Reference proteome</keyword>
<dbReference type="InterPro" id="IPR050340">
    <property type="entry name" value="Cytosolic_Fe-S_CAF"/>
</dbReference>
<dbReference type="eggNOG" id="KOG2439">
    <property type="taxonomic scope" value="Eukaryota"/>
</dbReference>
<evidence type="ECO:0000259" key="4">
    <source>
        <dbReference type="Pfam" id="PF02906"/>
    </source>
</evidence>
<dbReference type="STRING" id="764103.G7DW35"/>
<organism evidence="5 6">
    <name type="scientific">Mixia osmundae (strain CBS 9802 / IAM 14324 / JCM 22182 / KY 12970)</name>
    <dbReference type="NCBI Taxonomy" id="764103"/>
    <lineage>
        <taxon>Eukaryota</taxon>
        <taxon>Fungi</taxon>
        <taxon>Dikarya</taxon>
        <taxon>Basidiomycota</taxon>
        <taxon>Pucciniomycotina</taxon>
        <taxon>Mixiomycetes</taxon>
        <taxon>Mixiales</taxon>
        <taxon>Mixiaceae</taxon>
        <taxon>Mixia</taxon>
    </lineage>
</organism>
<dbReference type="OrthoDB" id="10253113at2759"/>
<dbReference type="InterPro" id="IPR009016">
    <property type="entry name" value="Fe_hydrogenase"/>
</dbReference>
<dbReference type="Gene3D" id="3.40.50.1780">
    <property type="match status" value="1"/>
</dbReference>
<dbReference type="Pfam" id="PF02906">
    <property type="entry name" value="Fe_hyd_lg_C"/>
    <property type="match status" value="1"/>
</dbReference>
<dbReference type="InParanoid" id="G7DW35"/>
<protein>
    <recommendedName>
        <fullName evidence="4">Iron hydrogenase large subunit C-terminal domain-containing protein</fullName>
    </recommendedName>
</protein>
<keyword evidence="3" id="KW-0411">Iron-sulfur</keyword>
<evidence type="ECO:0000256" key="1">
    <source>
        <dbReference type="ARBA" id="ARBA00006596"/>
    </source>
</evidence>
<dbReference type="PANTHER" id="PTHR11615">
    <property type="entry name" value="NITRATE, FORMATE, IRON DEHYDROGENASE"/>
    <property type="match status" value="1"/>
</dbReference>
<dbReference type="HOGENOM" id="CLU_018240_0_2_1"/>
<proteinExistence type="inferred from homology"/>
<reference evidence="5 6" key="2">
    <citation type="journal article" date="2012" name="Open Biol.">
        <title>Characteristics of nucleosomes and linker DNA regions on the genome of the basidiomycete Mixia osmundae revealed by mono- and dinucleosome mapping.</title>
        <authorList>
            <person name="Nishida H."/>
            <person name="Kondo S."/>
            <person name="Matsumoto T."/>
            <person name="Suzuki Y."/>
            <person name="Yoshikawa H."/>
            <person name="Taylor T.D."/>
            <person name="Sugiyama J."/>
        </authorList>
    </citation>
    <scope>NUCLEOTIDE SEQUENCE [LARGE SCALE GENOMIC DNA]</scope>
    <source>
        <strain evidence="6">CBS 9802 / IAM 14324 / JCM 22182 / KY 12970</strain>
    </source>
</reference>
<dbReference type="GO" id="GO:0051539">
    <property type="term" value="F:4 iron, 4 sulfur cluster binding"/>
    <property type="evidence" value="ECO:0007669"/>
    <property type="project" value="UniProtKB-KW"/>
</dbReference>
<dbReference type="Gene3D" id="3.40.950.10">
    <property type="entry name" value="Fe-only Hydrogenase (Larger Subunit), Chain L, domain 3"/>
    <property type="match status" value="1"/>
</dbReference>
<accession>G7DW35</accession>
<dbReference type="Gene3D" id="3.30.70.20">
    <property type="match status" value="1"/>
</dbReference>
<name>G7DW35_MIXOS</name>
<evidence type="ECO:0000256" key="3">
    <source>
        <dbReference type="ARBA" id="ARBA00023014"/>
    </source>
</evidence>
<evidence type="ECO:0000313" key="6">
    <source>
        <dbReference type="Proteomes" id="UP000009131"/>
    </source>
</evidence>
<dbReference type="Proteomes" id="UP000009131">
    <property type="component" value="Unassembled WGS sequence"/>
</dbReference>
<dbReference type="EMBL" id="BABT02000047">
    <property type="protein sequence ID" value="GAA94841.1"/>
    <property type="molecule type" value="Genomic_DNA"/>
</dbReference>
<keyword evidence="2" id="KW-0004">4Fe-4S</keyword>
<evidence type="ECO:0000256" key="2">
    <source>
        <dbReference type="ARBA" id="ARBA00022485"/>
    </source>
</evidence>
<dbReference type="InterPro" id="IPR004108">
    <property type="entry name" value="Fe_hydrogenase_lsu_C"/>
</dbReference>
<feature type="domain" description="Iron hydrogenase large subunit C-terminal" evidence="4">
    <location>
        <begin position="135"/>
        <end position="503"/>
    </location>
</feature>
<comment type="similarity">
    <text evidence="1">Belongs to the NARF family.</text>
</comment>
<evidence type="ECO:0000313" key="5">
    <source>
        <dbReference type="EMBL" id="GAA94841.1"/>
    </source>
</evidence>
<comment type="caution">
    <text evidence="5">The sequence shown here is derived from an EMBL/GenBank/DDBJ whole genome shotgun (WGS) entry which is preliminary data.</text>
</comment>
<keyword evidence="2" id="KW-0479">Metal-binding</keyword>
<dbReference type="SUPFAM" id="SSF53920">
    <property type="entry name" value="Fe-only hydrogenase"/>
    <property type="match status" value="1"/>
</dbReference>
<reference evidence="5 6" key="1">
    <citation type="journal article" date="2011" name="J. Gen. Appl. Microbiol.">
        <title>Draft genome sequencing of the enigmatic basidiomycete Mixia osmundae.</title>
        <authorList>
            <person name="Nishida H."/>
            <person name="Nagatsuka Y."/>
            <person name="Sugiyama J."/>
        </authorList>
    </citation>
    <scope>NUCLEOTIDE SEQUENCE [LARGE SCALE GENOMIC DNA]</scope>
    <source>
        <strain evidence="6">CBS 9802 / IAM 14324 / JCM 22182 / KY 12970</strain>
    </source>
</reference>
<gene>
    <name evidence="5" type="primary">Mo01495</name>
    <name evidence="5" type="ORF">E5Q_01495</name>
</gene>
<dbReference type="FunCoup" id="G7DW35">
    <property type="interactions" value="61"/>
</dbReference>
<sequence>MAMLTLSDLNDYLGPSQICIKPVNEIIDPTPDPAQISSESKAWAATEIRLDEPTGHYYEIESRGKDKGGDQSAGALGVTGLQQQGNKLKKAEITLNDCLACSGCITSAESVLVNLQSHTEVYTVLQEQADDIVPVLSISPQSIASLSVLYSVSPQRTFNALARFFKRTLGFALVFDTDYARELSLAQGRREVLERWQSNAQADTGAHLPLPLLASACPGWICYAEKTHGELLPFISAVKSPQQIAGSLIKQYLVTRPHVEALLNTTSASEERPRGRRRIYHVSVMPCFDKKLEASRPDFADPITGERDVDCVLTTGEVHKMLQDHNVDLSSGDAERNAMQMDGDASSTSEIEDELLPRFTSSALGTSSGGYLFNALRAVAASLPSDQQSMLHLESRAVRGEDYIEYRLLFNGALIFRAAKCYGFRNLQNVVRKVGKDKGLAIGHGAARGSMEGPRARSKGLAAVRRARRNDRAGAREVVVDAAERSYDFIEVMACPSGCVNGGGQLPPSSARDHMQLDTEGMPQINLSDVSAVSGKDWVARVEAAYWDYTAQSQSDTLDDLFRNDDKQIEAALDEMIDSTRARQAELGKIQSAAQVRQEMLTTQYRAVEIEEINGLAVKW</sequence>